<reference evidence="3 4" key="1">
    <citation type="submission" date="2019-08" db="EMBL/GenBank/DDBJ databases">
        <title>Genome of Vicingus serpentipes NCIMB 15042.</title>
        <authorList>
            <person name="Bowman J.P."/>
        </authorList>
    </citation>
    <scope>NUCLEOTIDE SEQUENCE [LARGE SCALE GENOMIC DNA]</scope>
    <source>
        <strain evidence="3 4">NCIMB 15042</strain>
    </source>
</reference>
<accession>A0A5C6RQ76</accession>
<evidence type="ECO:0000259" key="2">
    <source>
        <dbReference type="Pfam" id="PF00156"/>
    </source>
</evidence>
<sequence length="224" mass="25720">MLNDFFNLIFPKICFACNGVLLKQEEVICTSCQFSLPKTNYHLDEDNPLTKIFWGRVDVKNVAAYYYFKKGGRVQNLLHQLKYKGAKQVGERIGELYGFDLQKSNWIETVDYIIPVPLHSKKLKKRGYNQSECFARGLSKSTNKSLETTILYRKKHSETQTKKSRFNRWENVSEIFDVKNTEKLEGKHILLVDDVITTGATLEASVKVLLKVNCRVSIVTIASA</sequence>
<dbReference type="PANTHER" id="PTHR47505:SF1">
    <property type="entry name" value="DNA UTILIZATION PROTEIN YHGH"/>
    <property type="match status" value="1"/>
</dbReference>
<evidence type="ECO:0000313" key="4">
    <source>
        <dbReference type="Proteomes" id="UP000321721"/>
    </source>
</evidence>
<dbReference type="CDD" id="cd06223">
    <property type="entry name" value="PRTases_typeI"/>
    <property type="match status" value="1"/>
</dbReference>
<evidence type="ECO:0000313" key="3">
    <source>
        <dbReference type="EMBL" id="TXB64383.1"/>
    </source>
</evidence>
<proteinExistence type="inferred from homology"/>
<dbReference type="Gene3D" id="3.40.50.2020">
    <property type="match status" value="1"/>
</dbReference>
<dbReference type="PANTHER" id="PTHR47505">
    <property type="entry name" value="DNA UTILIZATION PROTEIN YHGH"/>
    <property type="match status" value="1"/>
</dbReference>
<dbReference type="Pfam" id="PF00156">
    <property type="entry name" value="Pribosyltran"/>
    <property type="match status" value="1"/>
</dbReference>
<keyword evidence="4" id="KW-1185">Reference proteome</keyword>
<dbReference type="RefSeq" id="WP_147101709.1">
    <property type="nucleotide sequence ID" value="NZ_VOOS01000005.1"/>
</dbReference>
<protein>
    <submittedName>
        <fullName evidence="3">ComF family protein</fullName>
    </submittedName>
</protein>
<dbReference type="EMBL" id="VOOS01000005">
    <property type="protein sequence ID" value="TXB64383.1"/>
    <property type="molecule type" value="Genomic_DNA"/>
</dbReference>
<dbReference type="OrthoDB" id="9779910at2"/>
<dbReference type="SUPFAM" id="SSF53271">
    <property type="entry name" value="PRTase-like"/>
    <property type="match status" value="1"/>
</dbReference>
<evidence type="ECO:0000256" key="1">
    <source>
        <dbReference type="ARBA" id="ARBA00008007"/>
    </source>
</evidence>
<dbReference type="AlphaFoldDB" id="A0A5C6RQ76"/>
<feature type="domain" description="Phosphoribosyltransferase" evidence="2">
    <location>
        <begin position="151"/>
        <end position="222"/>
    </location>
</feature>
<organism evidence="3 4">
    <name type="scientific">Vicingus serpentipes</name>
    <dbReference type="NCBI Taxonomy" id="1926625"/>
    <lineage>
        <taxon>Bacteria</taxon>
        <taxon>Pseudomonadati</taxon>
        <taxon>Bacteroidota</taxon>
        <taxon>Flavobacteriia</taxon>
        <taxon>Flavobacteriales</taxon>
        <taxon>Vicingaceae</taxon>
        <taxon>Vicingus</taxon>
    </lineage>
</organism>
<dbReference type="InterPro" id="IPR051910">
    <property type="entry name" value="ComF/GntX_DNA_util-trans"/>
</dbReference>
<comment type="caution">
    <text evidence="3">The sequence shown here is derived from an EMBL/GenBank/DDBJ whole genome shotgun (WGS) entry which is preliminary data.</text>
</comment>
<dbReference type="InterPro" id="IPR000836">
    <property type="entry name" value="PRTase_dom"/>
</dbReference>
<gene>
    <name evidence="3" type="ORF">FRY74_11365</name>
</gene>
<dbReference type="Proteomes" id="UP000321721">
    <property type="component" value="Unassembled WGS sequence"/>
</dbReference>
<dbReference type="InterPro" id="IPR029057">
    <property type="entry name" value="PRTase-like"/>
</dbReference>
<name>A0A5C6RQ76_9FLAO</name>
<comment type="similarity">
    <text evidence="1">Belongs to the ComF/GntX family.</text>
</comment>